<evidence type="ECO:0000256" key="18">
    <source>
        <dbReference type="PROSITE-ProRule" id="PRU00110"/>
    </source>
</evidence>
<keyword evidence="9" id="KW-0547">Nucleotide-binding</keyword>
<comment type="similarity">
    <text evidence="3">In the N-terminal section; belongs to the phytochrome family.</text>
</comment>
<dbReference type="SUPFAM" id="SSF47226">
    <property type="entry name" value="Histidine-containing phosphotransfer domain, HPT domain"/>
    <property type="match status" value="1"/>
</dbReference>
<evidence type="ECO:0000256" key="5">
    <source>
        <dbReference type="ARBA" id="ARBA00022475"/>
    </source>
</evidence>
<evidence type="ECO:0000256" key="4">
    <source>
        <dbReference type="ARBA" id="ARBA00012438"/>
    </source>
</evidence>
<dbReference type="CDD" id="cd17546">
    <property type="entry name" value="REC_hyHK_CKI1_RcsC-like"/>
    <property type="match status" value="1"/>
</dbReference>
<evidence type="ECO:0000259" key="25">
    <source>
        <dbReference type="PROSITE" id="PS50885"/>
    </source>
</evidence>
<evidence type="ECO:0000256" key="10">
    <source>
        <dbReference type="ARBA" id="ARBA00022777"/>
    </source>
</evidence>
<dbReference type="SUPFAM" id="SSF52172">
    <property type="entry name" value="CheY-like"/>
    <property type="match status" value="1"/>
</dbReference>
<evidence type="ECO:0000313" key="28">
    <source>
        <dbReference type="Proteomes" id="UP000326678"/>
    </source>
</evidence>
<dbReference type="Gene3D" id="3.30.565.10">
    <property type="entry name" value="Histidine kinase-like ATPase, C-terminal domain"/>
    <property type="match status" value="1"/>
</dbReference>
<keyword evidence="7" id="KW-0808">Transferase</keyword>
<dbReference type="SMART" id="SM00448">
    <property type="entry name" value="REC"/>
    <property type="match status" value="1"/>
</dbReference>
<gene>
    <name evidence="27" type="ORF">GXM_07929</name>
</gene>
<dbReference type="GO" id="GO:0005524">
    <property type="term" value="F:ATP binding"/>
    <property type="evidence" value="ECO:0007669"/>
    <property type="project" value="UniProtKB-KW"/>
</dbReference>
<dbReference type="PROSITE" id="PS50113">
    <property type="entry name" value="PAC"/>
    <property type="match status" value="1"/>
</dbReference>
<evidence type="ECO:0000259" key="26">
    <source>
        <dbReference type="PROSITE" id="PS50894"/>
    </source>
</evidence>
<dbReference type="SUPFAM" id="SSF55874">
    <property type="entry name" value="ATPase domain of HSP90 chaperone/DNA topoisomerase II/histidine kinase"/>
    <property type="match status" value="1"/>
</dbReference>
<dbReference type="InterPro" id="IPR036097">
    <property type="entry name" value="HisK_dim/P_sf"/>
</dbReference>
<dbReference type="Pfam" id="PF13188">
    <property type="entry name" value="PAS_8"/>
    <property type="match status" value="1"/>
</dbReference>
<name>A0A5P8WC89_9NOSO</name>
<dbReference type="SUPFAM" id="SSF55785">
    <property type="entry name" value="PYP-like sensor domain (PAS domain)"/>
    <property type="match status" value="2"/>
</dbReference>
<evidence type="ECO:0000256" key="17">
    <source>
        <dbReference type="ARBA" id="ARBA00074306"/>
    </source>
</evidence>
<dbReference type="InterPro" id="IPR000700">
    <property type="entry name" value="PAS-assoc_C"/>
</dbReference>
<evidence type="ECO:0000256" key="6">
    <source>
        <dbReference type="ARBA" id="ARBA00022553"/>
    </source>
</evidence>
<organism evidence="27 28">
    <name type="scientific">Nostoc sphaeroides CCNUC1</name>
    <dbReference type="NCBI Taxonomy" id="2653204"/>
    <lineage>
        <taxon>Bacteria</taxon>
        <taxon>Bacillati</taxon>
        <taxon>Cyanobacteriota</taxon>
        <taxon>Cyanophyceae</taxon>
        <taxon>Nostocales</taxon>
        <taxon>Nostocaceae</taxon>
        <taxon>Nostoc</taxon>
    </lineage>
</organism>
<feature type="modified residue" description="4-aspartylphosphate" evidence="19">
    <location>
        <position position="832"/>
    </location>
</feature>
<evidence type="ECO:0000256" key="15">
    <source>
        <dbReference type="ARBA" id="ARBA00064003"/>
    </source>
</evidence>
<dbReference type="Gene3D" id="3.30.450.20">
    <property type="entry name" value="PAS domain"/>
    <property type="match status" value="2"/>
</dbReference>
<dbReference type="PROSITE" id="PS50885">
    <property type="entry name" value="HAMP"/>
    <property type="match status" value="1"/>
</dbReference>
<dbReference type="Pfam" id="PF00672">
    <property type="entry name" value="HAMP"/>
    <property type="match status" value="1"/>
</dbReference>
<dbReference type="FunFam" id="1.10.287.130:FF:000002">
    <property type="entry name" value="Two-component osmosensing histidine kinase"/>
    <property type="match status" value="1"/>
</dbReference>
<evidence type="ECO:0000256" key="19">
    <source>
        <dbReference type="PROSITE-ProRule" id="PRU00169"/>
    </source>
</evidence>
<dbReference type="PANTHER" id="PTHR45339">
    <property type="entry name" value="HYBRID SIGNAL TRANSDUCTION HISTIDINE KINASE J"/>
    <property type="match status" value="1"/>
</dbReference>
<feature type="domain" description="PAS" evidence="23">
    <location>
        <begin position="371"/>
        <end position="442"/>
    </location>
</feature>
<keyword evidence="6 19" id="KW-0597">Phosphoprotein</keyword>
<evidence type="ECO:0000259" key="23">
    <source>
        <dbReference type="PROSITE" id="PS50112"/>
    </source>
</evidence>
<dbReference type="CDD" id="cd00082">
    <property type="entry name" value="HisKA"/>
    <property type="match status" value="1"/>
</dbReference>
<dbReference type="SMART" id="SM00304">
    <property type="entry name" value="HAMP"/>
    <property type="match status" value="1"/>
</dbReference>
<evidence type="ECO:0000256" key="16">
    <source>
        <dbReference type="ARBA" id="ARBA00068150"/>
    </source>
</evidence>
<dbReference type="Pfam" id="PF02518">
    <property type="entry name" value="HATPase_c"/>
    <property type="match status" value="1"/>
</dbReference>
<dbReference type="EC" id="2.7.13.3" evidence="4"/>
<dbReference type="AlphaFoldDB" id="A0A5P8WC89"/>
<dbReference type="InterPro" id="IPR001789">
    <property type="entry name" value="Sig_transdc_resp-reg_receiver"/>
</dbReference>
<dbReference type="SMART" id="SM00387">
    <property type="entry name" value="HATPase_c"/>
    <property type="match status" value="1"/>
</dbReference>
<dbReference type="Gene3D" id="3.40.50.2300">
    <property type="match status" value="1"/>
</dbReference>
<keyword evidence="28" id="KW-1185">Reference proteome</keyword>
<evidence type="ECO:0000259" key="21">
    <source>
        <dbReference type="PROSITE" id="PS50109"/>
    </source>
</evidence>
<dbReference type="PANTHER" id="PTHR45339:SF1">
    <property type="entry name" value="HYBRID SIGNAL TRANSDUCTION HISTIDINE KINASE J"/>
    <property type="match status" value="1"/>
</dbReference>
<feature type="domain" description="PAC" evidence="24">
    <location>
        <begin position="445"/>
        <end position="498"/>
    </location>
</feature>
<comment type="subunit">
    <text evidence="15">At low DSF concentrations, interacts with RpfF.</text>
</comment>
<sequence length="1044" mass="115650">MFGSVLGLVSFNREIAESNRKTEENASHYAQSLGSQIAGILDYLYRGGDVEQAEIVISQLGSNPRLPLILVANEQDRVLLSNNYELRNRLVRDTQAASNLSRFTSVREKMAGEVSLSPDRSYLRVIYPVVLQAQPGEIRSSRVGVIFIKYDLVSEKHQAYASAAHQAMISSSVLGLFGIALWFFFDLTLTRRVDHLVATSKRLANGELNVRAGLSGSDEIAQISIAFDRMVAGIQENTKALHRQNATLKAQQEAAIDGILIIDENRHIISYNQQFCQLWQITPEIAETGDQQLLKQLLVSLADPEEFLAKVEYLYQHPEEATRDEIAFKDGRILDRYSASVISPRGENYGRIWYFRDITNLRQSEEEIKRVQRFLTSIIENIPNMIFVKDAKDLSFIRINKAGEKLLGYSRQDLLGKNDYDFFPQEEADFFTSKDRDILATGGILDITEELIQTRNYGRRILHTKKLPIFDHIGNPQYILGISEDITERKQAEIELQQAKEAAETATLAKSDFLANMSHEIRTPMNAVIGMTGLLLDTPLTPDQQDAVETIRSSGEILLSLINDILDFSKIESGKLELEAEPFDLVTCLKESIALLANTATAKGLEINCHLAADFPTLIVGDITRLRQILVNLLSNAIKFTPDGSITVSVSAQMADVAVGSADVLYELEFAVRDTGIGIPPEKLNRLFQSFSQVDSSTTRRYGGTGLGLAISRQLSEMMGGKMWVQSQVGQGSTFYFTIVASAASVQPTAEAKNVQLNALQTTTQPNQPNAVSSAMAKQSPLRILLAEDHPVNQKLAVLMLKQLGYRADVVSNGVEVLEAIQKLAYDVILMDVQMPDMDGIEATQFICRKYPVGSRPRIIAMTARALQGDREECLSVGMDDYLTKPIRMEALTQALSRCVPAVPDNVALAPTQVNQNQTDVDVVELAVINTQALQQILEIAGADAPEFLVEMIDCYLEDSPQTLQQIQAAVAEGDAKTLNGLAHSWKSSSEYLGATHLASICQELEAIARSGITHVPEKLYQLEAEFARVKAALQLERQKCLTK</sequence>
<evidence type="ECO:0000256" key="12">
    <source>
        <dbReference type="ARBA" id="ARBA00022989"/>
    </source>
</evidence>
<dbReference type="CDD" id="cd00130">
    <property type="entry name" value="PAS"/>
    <property type="match status" value="2"/>
</dbReference>
<dbReference type="PROSITE" id="PS50109">
    <property type="entry name" value="HIS_KIN"/>
    <property type="match status" value="1"/>
</dbReference>
<feature type="domain" description="Response regulatory" evidence="22">
    <location>
        <begin position="783"/>
        <end position="900"/>
    </location>
</feature>
<dbReference type="InterPro" id="IPR008207">
    <property type="entry name" value="Sig_transdc_His_kin_Hpt_dom"/>
</dbReference>
<dbReference type="InterPro" id="IPR005467">
    <property type="entry name" value="His_kinase_dom"/>
</dbReference>
<dbReference type="PRINTS" id="PR00344">
    <property type="entry name" value="BCTRLSENSOR"/>
</dbReference>
<dbReference type="InterPro" id="IPR011006">
    <property type="entry name" value="CheY-like_superfamily"/>
</dbReference>
<evidence type="ECO:0000256" key="3">
    <source>
        <dbReference type="ARBA" id="ARBA00006402"/>
    </source>
</evidence>
<feature type="domain" description="HPt" evidence="26">
    <location>
        <begin position="945"/>
        <end position="1044"/>
    </location>
</feature>
<dbReference type="SUPFAM" id="SSF158472">
    <property type="entry name" value="HAMP domain-like"/>
    <property type="match status" value="1"/>
</dbReference>
<dbReference type="InterPro" id="IPR004358">
    <property type="entry name" value="Sig_transdc_His_kin-like_C"/>
</dbReference>
<evidence type="ECO:0000313" key="27">
    <source>
        <dbReference type="EMBL" id="QFS50435.1"/>
    </source>
</evidence>
<dbReference type="Gene3D" id="1.10.287.130">
    <property type="match status" value="1"/>
</dbReference>
<dbReference type="InterPro" id="IPR000014">
    <property type="entry name" value="PAS"/>
</dbReference>
<evidence type="ECO:0000256" key="2">
    <source>
        <dbReference type="ARBA" id="ARBA00004651"/>
    </source>
</evidence>
<dbReference type="Gene3D" id="6.10.340.10">
    <property type="match status" value="1"/>
</dbReference>
<feature type="coiled-coil region" evidence="20">
    <location>
        <begin position="482"/>
        <end position="509"/>
    </location>
</feature>
<keyword evidence="10" id="KW-0418">Kinase</keyword>
<comment type="subcellular location">
    <subcellularLocation>
        <location evidence="2">Cell membrane</location>
        <topology evidence="2">Multi-pass membrane protein</topology>
    </subcellularLocation>
</comment>
<comment type="catalytic activity">
    <reaction evidence="1">
        <text>ATP + protein L-histidine = ADP + protein N-phospho-L-histidine.</text>
        <dbReference type="EC" id="2.7.13.3"/>
    </reaction>
</comment>
<dbReference type="EMBL" id="CP045227">
    <property type="protein sequence ID" value="QFS50435.1"/>
    <property type="molecule type" value="Genomic_DNA"/>
</dbReference>
<feature type="modified residue" description="Phosphohistidine" evidence="18">
    <location>
        <position position="984"/>
    </location>
</feature>
<evidence type="ECO:0000259" key="22">
    <source>
        <dbReference type="PROSITE" id="PS50110"/>
    </source>
</evidence>
<evidence type="ECO:0000256" key="1">
    <source>
        <dbReference type="ARBA" id="ARBA00000085"/>
    </source>
</evidence>
<proteinExistence type="inferred from homology"/>
<keyword evidence="8" id="KW-0812">Transmembrane</keyword>
<keyword evidence="20" id="KW-0175">Coiled coil</keyword>
<keyword evidence="11" id="KW-0067">ATP-binding</keyword>
<dbReference type="Proteomes" id="UP000326678">
    <property type="component" value="Chromosome Gxm2"/>
</dbReference>
<dbReference type="InterPro" id="IPR036890">
    <property type="entry name" value="HATPase_C_sf"/>
</dbReference>
<dbReference type="Pfam" id="PF00072">
    <property type="entry name" value="Response_reg"/>
    <property type="match status" value="1"/>
</dbReference>
<dbReference type="SMART" id="SM00073">
    <property type="entry name" value="HPT"/>
    <property type="match status" value="1"/>
</dbReference>
<protein>
    <recommendedName>
        <fullName evidence="17">Circadian input-output histidine kinase CikA</fullName>
        <ecNumber evidence="4">2.7.13.3</ecNumber>
    </recommendedName>
    <alternativeName>
        <fullName evidence="16">Sensory/regulatory protein RpfC</fullName>
    </alternativeName>
</protein>
<evidence type="ECO:0000256" key="8">
    <source>
        <dbReference type="ARBA" id="ARBA00022692"/>
    </source>
</evidence>
<dbReference type="Pfam" id="PF01627">
    <property type="entry name" value="Hpt"/>
    <property type="match status" value="1"/>
</dbReference>
<dbReference type="SUPFAM" id="SSF47384">
    <property type="entry name" value="Homodimeric domain of signal transducing histidine kinase"/>
    <property type="match status" value="1"/>
</dbReference>
<feature type="domain" description="Histidine kinase" evidence="21">
    <location>
        <begin position="516"/>
        <end position="743"/>
    </location>
</feature>
<dbReference type="GO" id="GO:0000155">
    <property type="term" value="F:phosphorelay sensor kinase activity"/>
    <property type="evidence" value="ECO:0007669"/>
    <property type="project" value="InterPro"/>
</dbReference>
<keyword evidence="14" id="KW-0472">Membrane</keyword>
<dbReference type="CDD" id="cd06225">
    <property type="entry name" value="HAMP"/>
    <property type="match status" value="1"/>
</dbReference>
<dbReference type="Pfam" id="PF00512">
    <property type="entry name" value="HisKA"/>
    <property type="match status" value="1"/>
</dbReference>
<dbReference type="CDD" id="cd16922">
    <property type="entry name" value="HATPase_EvgS-ArcB-TorS-like"/>
    <property type="match status" value="1"/>
</dbReference>
<evidence type="ECO:0000256" key="14">
    <source>
        <dbReference type="ARBA" id="ARBA00023136"/>
    </source>
</evidence>
<dbReference type="InterPro" id="IPR003594">
    <property type="entry name" value="HATPase_dom"/>
</dbReference>
<dbReference type="InterPro" id="IPR003660">
    <property type="entry name" value="HAMP_dom"/>
</dbReference>
<dbReference type="PROSITE" id="PS50112">
    <property type="entry name" value="PAS"/>
    <property type="match status" value="1"/>
</dbReference>
<dbReference type="Pfam" id="PF08448">
    <property type="entry name" value="PAS_4"/>
    <property type="match status" value="1"/>
</dbReference>
<dbReference type="GO" id="GO:0005886">
    <property type="term" value="C:plasma membrane"/>
    <property type="evidence" value="ECO:0007669"/>
    <property type="project" value="UniProtKB-SubCell"/>
</dbReference>
<dbReference type="Gene3D" id="1.20.120.160">
    <property type="entry name" value="HPT domain"/>
    <property type="match status" value="1"/>
</dbReference>
<dbReference type="SMART" id="SM00091">
    <property type="entry name" value="PAS"/>
    <property type="match status" value="2"/>
</dbReference>
<keyword evidence="13" id="KW-0902">Two-component regulatory system</keyword>
<feature type="domain" description="HAMP" evidence="25">
    <location>
        <begin position="187"/>
        <end position="239"/>
    </location>
</feature>
<evidence type="ECO:0000256" key="7">
    <source>
        <dbReference type="ARBA" id="ARBA00022679"/>
    </source>
</evidence>
<dbReference type="InterPro" id="IPR035965">
    <property type="entry name" value="PAS-like_dom_sf"/>
</dbReference>
<dbReference type="FunFam" id="3.30.565.10:FF:000010">
    <property type="entry name" value="Sensor histidine kinase RcsC"/>
    <property type="match status" value="1"/>
</dbReference>
<evidence type="ECO:0000256" key="20">
    <source>
        <dbReference type="SAM" id="Coils"/>
    </source>
</evidence>
<dbReference type="InterPro" id="IPR003661">
    <property type="entry name" value="HisK_dim/P_dom"/>
</dbReference>
<accession>A0A5P8WC89</accession>
<reference evidence="27 28" key="1">
    <citation type="submission" date="2019-10" db="EMBL/GenBank/DDBJ databases">
        <title>Genomic and transcriptomic insights into the perfect genentic adaptation of a filamentous nitrogen-fixing cyanobacterium to rice fields.</title>
        <authorList>
            <person name="Chen Z."/>
        </authorList>
    </citation>
    <scope>NUCLEOTIDE SEQUENCE [LARGE SCALE GENOMIC DNA]</scope>
    <source>
        <strain evidence="27">CCNUC1</strain>
    </source>
</reference>
<dbReference type="KEGG" id="nsh:GXM_07929"/>
<evidence type="ECO:0000256" key="9">
    <source>
        <dbReference type="ARBA" id="ARBA00022741"/>
    </source>
</evidence>
<evidence type="ECO:0000256" key="13">
    <source>
        <dbReference type="ARBA" id="ARBA00023012"/>
    </source>
</evidence>
<keyword evidence="5" id="KW-1003">Cell membrane</keyword>
<dbReference type="InterPro" id="IPR036641">
    <property type="entry name" value="HPT_dom_sf"/>
</dbReference>
<evidence type="ECO:0000259" key="24">
    <source>
        <dbReference type="PROSITE" id="PS50113"/>
    </source>
</evidence>
<dbReference type="InterPro" id="IPR013656">
    <property type="entry name" value="PAS_4"/>
</dbReference>
<dbReference type="NCBIfam" id="TIGR00229">
    <property type="entry name" value="sensory_box"/>
    <property type="match status" value="1"/>
</dbReference>
<evidence type="ECO:0000256" key="11">
    <source>
        <dbReference type="ARBA" id="ARBA00022840"/>
    </source>
</evidence>
<keyword evidence="12" id="KW-1133">Transmembrane helix</keyword>
<dbReference type="PROSITE" id="PS50110">
    <property type="entry name" value="RESPONSE_REGULATORY"/>
    <property type="match status" value="1"/>
</dbReference>
<dbReference type="PROSITE" id="PS50894">
    <property type="entry name" value="HPT"/>
    <property type="match status" value="1"/>
</dbReference>
<dbReference type="SMART" id="SM00388">
    <property type="entry name" value="HisKA"/>
    <property type="match status" value="1"/>
</dbReference>